<evidence type="ECO:0000313" key="18">
    <source>
        <dbReference type="Proteomes" id="UP001233271"/>
    </source>
</evidence>
<dbReference type="InterPro" id="IPR000719">
    <property type="entry name" value="Prot_kinase_dom"/>
</dbReference>
<dbReference type="GO" id="GO:0004674">
    <property type="term" value="F:protein serine/threonine kinase activity"/>
    <property type="evidence" value="ECO:0007669"/>
    <property type="project" value="UniProtKB-KW"/>
</dbReference>
<feature type="active site" description="Proton acceptor" evidence="10">
    <location>
        <position position="140"/>
    </location>
</feature>
<evidence type="ECO:0000259" key="16">
    <source>
        <dbReference type="PROSITE" id="PS50011"/>
    </source>
</evidence>
<dbReference type="PANTHER" id="PTHR24350">
    <property type="entry name" value="SERINE/THREONINE-PROTEIN KINASE IAL-RELATED"/>
    <property type="match status" value="1"/>
</dbReference>
<sequence>MADTLEPGRITSLRAFDIGRPLGKGRFGKVYLARVNSTDFILALKVLDREEIMSTPRAETQALREIEVMRSLRHPNVVRMYDFFAEDDRLVLMLEYAAHGEMFIQLRKRKRFSERRSAKYICEVADGLAYLHTKDIIHRDIKPENLFLGLDGQVKIGDFGWSVHSPTEGQRTLCGTLSYLSPEMVLGLPHGKAIDIWALGVLAYEFIVGKEPFEADDSAGPRLVHKRICNCDVQFPSFVSDGAKDFILSLLQLKPEDRMPLEQVPEHPWIVAMRSKSR</sequence>
<evidence type="ECO:0000256" key="14">
    <source>
        <dbReference type="RuleBase" id="RU000304"/>
    </source>
</evidence>
<comment type="catalytic activity">
    <reaction evidence="9 15">
        <text>L-seryl-[protein] + ATP = O-phospho-L-seryl-[protein] + ADP + H(+)</text>
        <dbReference type="Rhea" id="RHEA:17989"/>
        <dbReference type="Rhea" id="RHEA-COMP:9863"/>
        <dbReference type="Rhea" id="RHEA-COMP:11604"/>
        <dbReference type="ChEBI" id="CHEBI:15378"/>
        <dbReference type="ChEBI" id="CHEBI:29999"/>
        <dbReference type="ChEBI" id="CHEBI:30616"/>
        <dbReference type="ChEBI" id="CHEBI:83421"/>
        <dbReference type="ChEBI" id="CHEBI:456216"/>
        <dbReference type="EC" id="2.7.11.1"/>
    </reaction>
</comment>
<dbReference type="GO" id="GO:0032465">
    <property type="term" value="P:regulation of cytokinesis"/>
    <property type="evidence" value="ECO:0007669"/>
    <property type="project" value="UniProtKB-ARBA"/>
</dbReference>
<keyword evidence="3 14" id="KW-0723">Serine/threonine-protein kinase</keyword>
<feature type="binding site" evidence="11 13">
    <location>
        <position position="45"/>
    </location>
    <ligand>
        <name>ATP</name>
        <dbReference type="ChEBI" id="CHEBI:30616"/>
    </ligand>
</feature>
<evidence type="ECO:0000256" key="6">
    <source>
        <dbReference type="ARBA" id="ARBA00022777"/>
    </source>
</evidence>
<evidence type="ECO:0000256" key="10">
    <source>
        <dbReference type="PIRSR" id="PIRSR630616-1"/>
    </source>
</evidence>
<dbReference type="GO" id="GO:0051233">
    <property type="term" value="C:spindle midzone"/>
    <property type="evidence" value="ECO:0007669"/>
    <property type="project" value="UniProtKB-ARBA"/>
</dbReference>
<keyword evidence="4 15" id="KW-0808">Transferase</keyword>
<feature type="binding site" evidence="11">
    <location>
        <position position="158"/>
    </location>
    <ligand>
        <name>ATP</name>
        <dbReference type="ChEBI" id="CHEBI:30616"/>
    </ligand>
</feature>
<feature type="cross-link" description="Glycyl lysine isopeptide (Lys-Gly) (interchain with G-Cter in SUMO2)" evidence="12">
    <location>
        <position position="142"/>
    </location>
</feature>
<feature type="domain" description="Protein kinase" evidence="16">
    <location>
        <begin position="16"/>
        <end position="270"/>
    </location>
</feature>
<evidence type="ECO:0000256" key="11">
    <source>
        <dbReference type="PIRSR" id="PIRSR630616-2"/>
    </source>
</evidence>
<feature type="binding site" evidence="11">
    <location>
        <begin position="144"/>
        <end position="145"/>
    </location>
    <ligand>
        <name>ATP</name>
        <dbReference type="ChEBI" id="CHEBI:30616"/>
    </ligand>
</feature>
<evidence type="ECO:0000256" key="5">
    <source>
        <dbReference type="ARBA" id="ARBA00022741"/>
    </source>
</evidence>
<protein>
    <recommendedName>
        <fullName evidence="2 15">Aurora kinase</fullName>
        <ecNumber evidence="1 15">2.7.11.1</ecNumber>
    </recommendedName>
</protein>
<dbReference type="KEGG" id="ccac:CcaHIS019_0700840"/>
<feature type="binding site" evidence="11">
    <location>
        <begin position="95"/>
        <end position="97"/>
    </location>
    <ligand>
        <name>ATP</name>
        <dbReference type="ChEBI" id="CHEBI:30616"/>
    </ligand>
</feature>
<evidence type="ECO:0000256" key="3">
    <source>
        <dbReference type="ARBA" id="ARBA00022527"/>
    </source>
</evidence>
<dbReference type="SUPFAM" id="SSF56112">
    <property type="entry name" value="Protein kinase-like (PK-like)"/>
    <property type="match status" value="1"/>
</dbReference>
<dbReference type="EC" id="2.7.11.1" evidence="1 15"/>
<dbReference type="GO" id="GO:0008608">
    <property type="term" value="P:attachment of spindle microtubules to kinetochore"/>
    <property type="evidence" value="ECO:0007669"/>
    <property type="project" value="UniProtKB-ARBA"/>
</dbReference>
<evidence type="ECO:0000256" key="8">
    <source>
        <dbReference type="ARBA" id="ARBA00047899"/>
    </source>
</evidence>
<organism evidence="17 18">
    <name type="scientific">Cutaneotrichosporon cavernicola</name>
    <dbReference type="NCBI Taxonomy" id="279322"/>
    <lineage>
        <taxon>Eukaryota</taxon>
        <taxon>Fungi</taxon>
        <taxon>Dikarya</taxon>
        <taxon>Basidiomycota</taxon>
        <taxon>Agaricomycotina</taxon>
        <taxon>Tremellomycetes</taxon>
        <taxon>Trichosporonales</taxon>
        <taxon>Trichosporonaceae</taxon>
        <taxon>Cutaneotrichosporon</taxon>
    </lineage>
</organism>
<dbReference type="AlphaFoldDB" id="A0AA48L9L8"/>
<evidence type="ECO:0000256" key="13">
    <source>
        <dbReference type="PROSITE-ProRule" id="PRU10141"/>
    </source>
</evidence>
<accession>A0AA48L9L8</accession>
<comment type="catalytic activity">
    <reaction evidence="8 15">
        <text>L-threonyl-[protein] + ATP = O-phospho-L-threonyl-[protein] + ADP + H(+)</text>
        <dbReference type="Rhea" id="RHEA:46608"/>
        <dbReference type="Rhea" id="RHEA-COMP:11060"/>
        <dbReference type="Rhea" id="RHEA-COMP:11605"/>
        <dbReference type="ChEBI" id="CHEBI:15378"/>
        <dbReference type="ChEBI" id="CHEBI:30013"/>
        <dbReference type="ChEBI" id="CHEBI:30616"/>
        <dbReference type="ChEBI" id="CHEBI:61977"/>
        <dbReference type="ChEBI" id="CHEBI:456216"/>
        <dbReference type="EC" id="2.7.11.1"/>
    </reaction>
</comment>
<dbReference type="EMBL" id="AP028218">
    <property type="protein sequence ID" value="BEI94512.1"/>
    <property type="molecule type" value="Genomic_DNA"/>
</dbReference>
<evidence type="ECO:0000256" key="1">
    <source>
        <dbReference type="ARBA" id="ARBA00012513"/>
    </source>
</evidence>
<dbReference type="GO" id="GO:0032133">
    <property type="term" value="C:chromosome passenger complex"/>
    <property type="evidence" value="ECO:0007669"/>
    <property type="project" value="UniProtKB-ARBA"/>
</dbReference>
<dbReference type="FunFam" id="1.10.510.10:FF:000235">
    <property type="entry name" value="Serine/threonine-protein kinase ark1"/>
    <property type="match status" value="1"/>
</dbReference>
<dbReference type="PROSITE" id="PS00107">
    <property type="entry name" value="PROTEIN_KINASE_ATP"/>
    <property type="match status" value="1"/>
</dbReference>
<dbReference type="RefSeq" id="XP_060459777.1">
    <property type="nucleotide sequence ID" value="XM_060603488.1"/>
</dbReference>
<dbReference type="SMART" id="SM00220">
    <property type="entry name" value="S_TKc"/>
    <property type="match status" value="1"/>
</dbReference>
<keyword evidence="7 11" id="KW-0067">ATP-binding</keyword>
<dbReference type="Pfam" id="PF00069">
    <property type="entry name" value="Pkinase"/>
    <property type="match status" value="1"/>
</dbReference>
<dbReference type="GO" id="GO:0090266">
    <property type="term" value="P:regulation of mitotic cell cycle spindle assembly checkpoint"/>
    <property type="evidence" value="ECO:0007669"/>
    <property type="project" value="UniProtKB-ARBA"/>
</dbReference>
<dbReference type="GO" id="GO:1902115">
    <property type="term" value="P:regulation of organelle assembly"/>
    <property type="evidence" value="ECO:0007669"/>
    <property type="project" value="UniProtKB-ARBA"/>
</dbReference>
<dbReference type="GO" id="GO:0072479">
    <property type="term" value="P:response to mitotic cell cycle spindle assembly checkpoint signaling"/>
    <property type="evidence" value="ECO:0007669"/>
    <property type="project" value="UniProtKB-ARBA"/>
</dbReference>
<evidence type="ECO:0000256" key="7">
    <source>
        <dbReference type="ARBA" id="ARBA00022840"/>
    </source>
</evidence>
<evidence type="ECO:0000256" key="15">
    <source>
        <dbReference type="RuleBase" id="RU367134"/>
    </source>
</evidence>
<evidence type="ECO:0000256" key="2">
    <source>
        <dbReference type="ARBA" id="ARBA00021157"/>
    </source>
</evidence>
<keyword evidence="6 15" id="KW-0418">Kinase</keyword>
<feature type="binding site" evidence="11">
    <location>
        <position position="26"/>
    </location>
    <ligand>
        <name>ATP</name>
        <dbReference type="ChEBI" id="CHEBI:30616"/>
    </ligand>
</feature>
<dbReference type="Gene3D" id="1.10.510.10">
    <property type="entry name" value="Transferase(Phosphotransferase) domain 1"/>
    <property type="match status" value="1"/>
</dbReference>
<keyword evidence="18" id="KW-1185">Reference proteome</keyword>
<keyword evidence="5 11" id="KW-0547">Nucleotide-binding</keyword>
<evidence type="ECO:0000256" key="4">
    <source>
        <dbReference type="ARBA" id="ARBA00022679"/>
    </source>
</evidence>
<dbReference type="PROSITE" id="PS00108">
    <property type="entry name" value="PROTEIN_KINASE_ST"/>
    <property type="match status" value="1"/>
</dbReference>
<dbReference type="InterPro" id="IPR011009">
    <property type="entry name" value="Kinase-like_dom_sf"/>
</dbReference>
<dbReference type="CDD" id="cd14007">
    <property type="entry name" value="STKc_Aurora"/>
    <property type="match status" value="1"/>
</dbReference>
<dbReference type="GO" id="GO:0005524">
    <property type="term" value="F:ATP binding"/>
    <property type="evidence" value="ECO:0007669"/>
    <property type="project" value="UniProtKB-UniRule"/>
</dbReference>
<dbReference type="GO" id="GO:0000819">
    <property type="term" value="P:sister chromatid segregation"/>
    <property type="evidence" value="ECO:0007669"/>
    <property type="project" value="UniProtKB-ARBA"/>
</dbReference>
<dbReference type="PROSITE" id="PS50011">
    <property type="entry name" value="PROTEIN_KINASE_DOM"/>
    <property type="match status" value="1"/>
</dbReference>
<dbReference type="InterPro" id="IPR030616">
    <property type="entry name" value="Aur-like"/>
</dbReference>
<dbReference type="FunFam" id="3.30.200.20:FF:000042">
    <property type="entry name" value="Aurora kinase A"/>
    <property type="match status" value="1"/>
</dbReference>
<name>A0AA48L9L8_9TREE</name>
<evidence type="ECO:0000256" key="9">
    <source>
        <dbReference type="ARBA" id="ARBA00048679"/>
    </source>
</evidence>
<evidence type="ECO:0000256" key="12">
    <source>
        <dbReference type="PIRSR" id="PIRSR630616-3"/>
    </source>
</evidence>
<gene>
    <name evidence="17" type="primary">IPL1</name>
    <name evidence="17" type="ORF">CcaverHIS019_0700840</name>
</gene>
<dbReference type="GO" id="GO:0045143">
    <property type="term" value="P:homologous chromosome segregation"/>
    <property type="evidence" value="ECO:0007669"/>
    <property type="project" value="UniProtKB-ARBA"/>
</dbReference>
<dbReference type="GeneID" id="85498382"/>
<dbReference type="InterPro" id="IPR017441">
    <property type="entry name" value="Protein_kinase_ATP_BS"/>
</dbReference>
<reference evidence="17" key="1">
    <citation type="journal article" date="2023" name="BMC Genomics">
        <title>Chromosome-level genome assemblies of Cutaneotrichosporon spp. (Trichosporonales, Basidiomycota) reveal imbalanced evolution between nucleotide sequences and chromosome synteny.</title>
        <authorList>
            <person name="Kobayashi Y."/>
            <person name="Kayamori A."/>
            <person name="Aoki K."/>
            <person name="Shiwa Y."/>
            <person name="Matsutani M."/>
            <person name="Fujita N."/>
            <person name="Sugita T."/>
            <person name="Iwasaki W."/>
            <person name="Tanaka N."/>
            <person name="Takashima M."/>
        </authorList>
    </citation>
    <scope>NUCLEOTIDE SEQUENCE</scope>
    <source>
        <strain evidence="17">HIS019</strain>
    </source>
</reference>
<dbReference type="GO" id="GO:0044779">
    <property type="term" value="P:meiotic spindle checkpoint signaling"/>
    <property type="evidence" value="ECO:0007669"/>
    <property type="project" value="UniProtKB-ARBA"/>
</dbReference>
<dbReference type="Proteomes" id="UP001233271">
    <property type="component" value="Chromosome 7a"/>
</dbReference>
<dbReference type="InterPro" id="IPR008271">
    <property type="entry name" value="Ser/Thr_kinase_AS"/>
</dbReference>
<proteinExistence type="inferred from homology"/>
<dbReference type="GO" id="GO:0000776">
    <property type="term" value="C:kinetochore"/>
    <property type="evidence" value="ECO:0007669"/>
    <property type="project" value="UniProtKB-ARBA"/>
</dbReference>
<evidence type="ECO:0000313" key="17">
    <source>
        <dbReference type="EMBL" id="BEI94512.1"/>
    </source>
</evidence>
<comment type="similarity">
    <text evidence="15">Belongs to the protein kinase superfamily. Ser/Thr protein kinase family. Aurora subfamily.</text>
</comment>